<keyword evidence="14" id="KW-1185">Reference proteome</keyword>
<dbReference type="Pfam" id="PF01312">
    <property type="entry name" value="Bac_export_2"/>
    <property type="match status" value="1"/>
</dbReference>
<keyword evidence="13" id="KW-0966">Cell projection</keyword>
<evidence type="ECO:0000256" key="4">
    <source>
        <dbReference type="ARBA" id="ARBA00022448"/>
    </source>
</evidence>
<dbReference type="Gene3D" id="6.10.250.2080">
    <property type="match status" value="1"/>
</dbReference>
<keyword evidence="10 12" id="KW-0472">Membrane</keyword>
<organism evidence="13 14">
    <name type="scientific">Caldalkalibacillus horti</name>
    <dbReference type="NCBI Taxonomy" id="77523"/>
    <lineage>
        <taxon>Bacteria</taxon>
        <taxon>Bacillati</taxon>
        <taxon>Bacillota</taxon>
        <taxon>Bacilli</taxon>
        <taxon>Bacillales</taxon>
        <taxon>Bacillaceae</taxon>
        <taxon>Caldalkalibacillus</taxon>
    </lineage>
</organism>
<keyword evidence="13" id="KW-0282">Flagellum</keyword>
<gene>
    <name evidence="12" type="primary">flhB</name>
    <name evidence="13" type="ORF">J2S11_000579</name>
</gene>
<evidence type="ECO:0000256" key="9">
    <source>
        <dbReference type="ARBA" id="ARBA00022989"/>
    </source>
</evidence>
<dbReference type="NCBIfam" id="TIGR00328">
    <property type="entry name" value="flhB"/>
    <property type="match status" value="1"/>
</dbReference>
<sequence length="361" mass="41013">MSQYRPINLQYFAQEKTEKATPKKRQEQRKKGQVAKSAEVASALIMLCVFLALLFLGGWLGEILLGIFRHTIIEFVQWDFSETNIAKVFQELSLEAAKAVAPIMLVSMTAGVFANYIQVGFLVATDPLKMKLERIDPIKGFKRIFSARALVEFCKSIFKISLIAVVVFGILWSRRDDIMLLSQKSVGNALSYIGGLTVQIGLTVAVILIFIAMLDYLYQKYDFEKNIRMSKQDIKDEHKKSEGDPLIKSKIKERQRQMAMRRMMQEVPKADVIITNPTHYAIAIQYDQEEMEAPVVIAKGVDYLAFKIREVAGKHSIVTMENKPLARALYQQVEIGESVPEELYKAVAEVLAYVYRIKGKV</sequence>
<evidence type="ECO:0000256" key="8">
    <source>
        <dbReference type="ARBA" id="ARBA00022927"/>
    </source>
</evidence>
<dbReference type="InterPro" id="IPR006136">
    <property type="entry name" value="FlhB"/>
</dbReference>
<evidence type="ECO:0000256" key="1">
    <source>
        <dbReference type="ARBA" id="ARBA00004651"/>
    </source>
</evidence>
<feature type="transmembrane region" description="Helical" evidence="12">
    <location>
        <begin position="40"/>
        <end position="60"/>
    </location>
</feature>
<dbReference type="Proteomes" id="UP001235840">
    <property type="component" value="Unassembled WGS sequence"/>
</dbReference>
<evidence type="ECO:0000256" key="12">
    <source>
        <dbReference type="RuleBase" id="RU364091"/>
    </source>
</evidence>
<feature type="transmembrane region" description="Helical" evidence="12">
    <location>
        <begin position="192"/>
        <end position="218"/>
    </location>
</feature>
<keyword evidence="9 12" id="KW-1133">Transmembrane helix</keyword>
<keyword evidence="11 12" id="KW-1006">Bacterial flagellum protein export</keyword>
<evidence type="ECO:0000313" key="13">
    <source>
        <dbReference type="EMBL" id="MDQ0164679.1"/>
    </source>
</evidence>
<dbReference type="Gene3D" id="3.40.1690.10">
    <property type="entry name" value="secretion proteins EscU"/>
    <property type="match status" value="1"/>
</dbReference>
<dbReference type="PRINTS" id="PR00950">
    <property type="entry name" value="TYPE3IMSPROT"/>
</dbReference>
<keyword evidence="8 12" id="KW-0653">Protein transport</keyword>
<keyword evidence="4 12" id="KW-0813">Transport</keyword>
<evidence type="ECO:0000256" key="10">
    <source>
        <dbReference type="ARBA" id="ARBA00023136"/>
    </source>
</evidence>
<reference evidence="13 14" key="1">
    <citation type="submission" date="2023-07" db="EMBL/GenBank/DDBJ databases">
        <title>Genomic Encyclopedia of Type Strains, Phase IV (KMG-IV): sequencing the most valuable type-strain genomes for metagenomic binning, comparative biology and taxonomic classification.</title>
        <authorList>
            <person name="Goeker M."/>
        </authorList>
    </citation>
    <scope>NUCLEOTIDE SEQUENCE [LARGE SCALE GENOMIC DNA]</scope>
    <source>
        <strain evidence="13 14">DSM 12751</strain>
    </source>
</reference>
<comment type="function">
    <text evidence="12">Required for formation of the rod structure in the basal body of the flagellar apparatus. Together with FliI and FliH, may constitute the export apparatus of flagellin.</text>
</comment>
<dbReference type="PANTHER" id="PTHR30531:SF12">
    <property type="entry name" value="FLAGELLAR BIOSYNTHETIC PROTEIN FLHB"/>
    <property type="match status" value="1"/>
</dbReference>
<keyword evidence="7 12" id="KW-1005">Bacterial flagellum biogenesis</keyword>
<dbReference type="InterPro" id="IPR029025">
    <property type="entry name" value="T3SS_substrate_exporter_C"/>
</dbReference>
<dbReference type="EMBL" id="JAUSTY010000002">
    <property type="protein sequence ID" value="MDQ0164679.1"/>
    <property type="molecule type" value="Genomic_DNA"/>
</dbReference>
<evidence type="ECO:0000256" key="3">
    <source>
        <dbReference type="ARBA" id="ARBA00021622"/>
    </source>
</evidence>
<dbReference type="RefSeq" id="WP_307390651.1">
    <property type="nucleotide sequence ID" value="NZ_BAAADK010000018.1"/>
</dbReference>
<dbReference type="InterPro" id="IPR006135">
    <property type="entry name" value="T3SS_substrate_exporter"/>
</dbReference>
<name>A0ABT9VUL8_9BACI</name>
<evidence type="ECO:0000256" key="5">
    <source>
        <dbReference type="ARBA" id="ARBA00022475"/>
    </source>
</evidence>
<dbReference type="SUPFAM" id="SSF160544">
    <property type="entry name" value="EscU C-terminal domain-like"/>
    <property type="match status" value="1"/>
</dbReference>
<accession>A0ABT9VUL8</accession>
<keyword evidence="6 12" id="KW-0812">Transmembrane</keyword>
<dbReference type="PANTHER" id="PTHR30531">
    <property type="entry name" value="FLAGELLAR BIOSYNTHETIC PROTEIN FLHB"/>
    <property type="match status" value="1"/>
</dbReference>
<feature type="transmembrane region" description="Helical" evidence="12">
    <location>
        <begin position="99"/>
        <end position="124"/>
    </location>
</feature>
<proteinExistence type="inferred from homology"/>
<evidence type="ECO:0000256" key="6">
    <source>
        <dbReference type="ARBA" id="ARBA00022692"/>
    </source>
</evidence>
<evidence type="ECO:0000256" key="2">
    <source>
        <dbReference type="ARBA" id="ARBA00010690"/>
    </source>
</evidence>
<keyword evidence="5 12" id="KW-1003">Cell membrane</keyword>
<comment type="subcellular location">
    <subcellularLocation>
        <location evidence="1">Cell membrane</location>
        <topology evidence="1">Multi-pass membrane protein</topology>
    </subcellularLocation>
</comment>
<feature type="transmembrane region" description="Helical" evidence="12">
    <location>
        <begin position="145"/>
        <end position="172"/>
    </location>
</feature>
<comment type="similarity">
    <text evidence="2 12">Belongs to the type III secretion exporter family.</text>
</comment>
<evidence type="ECO:0000313" key="14">
    <source>
        <dbReference type="Proteomes" id="UP001235840"/>
    </source>
</evidence>
<comment type="caution">
    <text evidence="13">The sequence shown here is derived from an EMBL/GenBank/DDBJ whole genome shotgun (WGS) entry which is preliminary data.</text>
</comment>
<protein>
    <recommendedName>
        <fullName evidence="3 12">Flagellar biosynthetic protein FlhB</fullName>
    </recommendedName>
</protein>
<evidence type="ECO:0000256" key="7">
    <source>
        <dbReference type="ARBA" id="ARBA00022795"/>
    </source>
</evidence>
<keyword evidence="13" id="KW-0969">Cilium</keyword>
<evidence type="ECO:0000256" key="11">
    <source>
        <dbReference type="ARBA" id="ARBA00023225"/>
    </source>
</evidence>